<dbReference type="EMBL" id="MN244296">
    <property type="protein sequence ID" value="QEQ49351.1"/>
    <property type="molecule type" value="Genomic_DNA"/>
</dbReference>
<sequence>MDSRIAIYILVSVSLLSLVNCHKLVHYFNMEINGSSITTTVDVLLDNHQIMTFDGKDIYPTTPFMVGNIFLDVYKTIFEEFFRLFRASISSQCEELEYYYSCDYTNNLPIIEQHYFYNGEEYTEIDGAKNATNKNLWLVSSGFRLQKSFDDDDCIIYLRSLVRRMEYSDKNRKYYRT</sequence>
<evidence type="ECO:0000313" key="5">
    <source>
        <dbReference type="Proteomes" id="UP000324628"/>
    </source>
</evidence>
<evidence type="ECO:0000313" key="4">
    <source>
        <dbReference type="Proteomes" id="UP000320472"/>
    </source>
</evidence>
<dbReference type="InterPro" id="IPR037055">
    <property type="entry name" value="MHC_I-like_Ag-recog_sf"/>
</dbReference>
<accession>A0A346FRA6</accession>
<evidence type="ECO:0000313" key="3">
    <source>
        <dbReference type="EMBL" id="QEQ49351.1"/>
    </source>
</evidence>
<keyword evidence="4" id="KW-1185">Reference proteome</keyword>
<name>A0A346FRA6_9POXV</name>
<reference evidence="1 4" key="1">
    <citation type="journal article" date="2018" name="Viruses">
        <title>Genome Sequences of Akhmeta Virus, an Early Divergent Old World Orthopoxvirus.</title>
        <authorList>
            <person name="Gao J"/>
            <person name="Gigante C"/>
            <person name="Khmaladze E"/>
            <person name="Liu P"/>
            <person name="Tang S"/>
            <person name="Wilkins K"/>
            <person name="Zhao K"/>
            <person name="Davidson W"/>
            <person name="Nakazawa Y"/>
            <person name="Maghlakelidze G"/>
            <person name="Geleishvili M"/>
            <person name="Kokhreidze M"/>
            <person name="Carroll DS"/>
            <person name="Emerson G Li.Y."/>
        </authorList>
    </citation>
    <scope>NUCLEOTIDE SEQUENCE [LARGE SCALE GENOMIC DNA]</scope>
    <source>
        <strain evidence="2">Akhmeta_2013-85</strain>
        <strain evidence="1">Akhmeta_2013-88</strain>
    </source>
</reference>
<protein>
    <submittedName>
        <fullName evidence="3">MHC1-like protein</fullName>
    </submittedName>
</protein>
<proteinExistence type="predicted"/>
<dbReference type="Proteomes" id="UP000320472">
    <property type="component" value="Segment"/>
</dbReference>
<gene>
    <name evidence="1" type="ORF">AKMV-88-014</name>
    <name evidence="2 3" type="ORF">AKMV014</name>
</gene>
<evidence type="ECO:0000313" key="1">
    <source>
        <dbReference type="EMBL" id="AXN74799.1"/>
    </source>
</evidence>
<reference evidence="1" key="2">
    <citation type="submission" date="2018-07" db="EMBL/GenBank/DDBJ databases">
        <authorList>
            <person name="Gao J."/>
            <person name="Li Y."/>
            <person name="Wang H."/>
        </authorList>
    </citation>
    <scope>NUCLEOTIDE SEQUENCE</scope>
    <source>
        <strain evidence="2">Akhmeta_2013-85</strain>
        <strain evidence="1">Akhmeta_2013-88</strain>
    </source>
</reference>
<reference evidence="3 5" key="3">
    <citation type="submission" date="2019-07" db="EMBL/GenBank/DDBJ databases">
        <title>Isolation and characterization of Akhmeta virus from wild caught rodents (Apodemus spp.) in Georgia.</title>
        <authorList>
            <person name="Doty J.B."/>
            <person name="Maghlakelidze G."/>
            <person name="Sikharulidze I."/>
            <person name="Tu S.-L."/>
            <person name="Morgan C.N."/>
            <person name="Mauldin M.R."/>
            <person name="Parkadze O."/>
            <person name="Kartskhia N."/>
            <person name="Turmanidze M."/>
            <person name="Matheny A."/>
            <person name="Davidson W."/>
            <person name="Tang S."/>
            <person name="Li Y."/>
            <person name="Upton C."/>
            <person name="Carroll D.S."/>
            <person name="Emerson G.L."/>
        </authorList>
    </citation>
    <scope>NUCLEOTIDE SEQUENCE [LARGE SCALE GENOMIC DNA]</scope>
    <source>
        <strain evidence="3">G66</strain>
    </source>
</reference>
<dbReference type="SUPFAM" id="SSF54452">
    <property type="entry name" value="MHC antigen-recognition domain"/>
    <property type="match status" value="1"/>
</dbReference>
<dbReference type="InterPro" id="IPR011162">
    <property type="entry name" value="MHC_I/II-like_Ag-recog"/>
</dbReference>
<dbReference type="Proteomes" id="UP000324628">
    <property type="component" value="Segment"/>
</dbReference>
<evidence type="ECO:0000313" key="2">
    <source>
        <dbReference type="EMBL" id="AXN75019.1"/>
    </source>
</evidence>
<dbReference type="Proteomes" id="UP000315114">
    <property type="component" value="Segment"/>
</dbReference>
<dbReference type="EMBL" id="MH607141">
    <property type="protein sequence ID" value="AXN74799.1"/>
    <property type="molecule type" value="Genomic_DNA"/>
</dbReference>
<dbReference type="EMBL" id="MH607142">
    <property type="protein sequence ID" value="AXN75019.1"/>
    <property type="molecule type" value="Genomic_DNA"/>
</dbReference>
<organism evidence="1 4">
    <name type="scientific">Orthopoxvirus akhmetapox</name>
    <dbReference type="NCBI Taxonomy" id="2200830"/>
    <lineage>
        <taxon>Viruses</taxon>
        <taxon>Varidnaviria</taxon>
        <taxon>Bamfordvirae</taxon>
        <taxon>Nucleocytoviricota</taxon>
        <taxon>Pokkesviricetes</taxon>
        <taxon>Chitovirales</taxon>
        <taxon>Poxviridae</taxon>
        <taxon>Chordopoxvirinae</taxon>
        <taxon>Orthopoxvirus</taxon>
    </lineage>
</organism>
<dbReference type="Gene3D" id="3.30.500.10">
    <property type="entry name" value="MHC class I-like antigen recognition-like"/>
    <property type="match status" value="1"/>
</dbReference>